<comment type="caution">
    <text evidence="2">The sequence shown here is derived from an EMBL/GenBank/DDBJ whole genome shotgun (WGS) entry which is preliminary data.</text>
</comment>
<dbReference type="EMBL" id="MJMI01000073">
    <property type="protein sequence ID" value="OLQ94621.1"/>
    <property type="molecule type" value="Genomic_DNA"/>
</dbReference>
<organism evidence="2 3">
    <name type="scientific">Vibrio ponticus</name>
    <dbReference type="NCBI Taxonomy" id="265668"/>
    <lineage>
        <taxon>Bacteria</taxon>
        <taxon>Pseudomonadati</taxon>
        <taxon>Pseudomonadota</taxon>
        <taxon>Gammaproteobacteria</taxon>
        <taxon>Vibrionales</taxon>
        <taxon>Vibrionaceae</taxon>
        <taxon>Vibrio</taxon>
    </lineage>
</organism>
<sequence>MTSNVFNKKLLATLICTAGLAGCLDDPYNEPDTPTPPPASQEIPLYSPNGDSAFTLVIKDSNGVEAIVDGNSVSQGNISVTNVSGEANGTLNVTITDNKSGRIALTSSDSSHINLNVDPATSTLQFSTRAMSLPTNDQEIYVTSQKENNADIGKVSLTSSYTASYNGAPQTIKIPLTCFSDAGMDYTNAISPFSLVSDNNLNFDLGNIRIVTNSITQPDVLECDNTSALLQADDPSDTFKASKVFAVPVTGWATAITNWMTVGNSTLHWGHDHIRIEYTNAPAGENGGLVLATQDQSFKDMSAYVDSGVLQFMFYVDNYANHPTKRFQVQMESSTHGNSEPYFLPAGTAEKGWQQIQVPLKDLFTRKDGSININSLRNIDKAVSILPEWVEGEQTLQGIDFSIGNVQIVVP</sequence>
<accession>A0ABX3FPE0</accession>
<dbReference type="RefSeq" id="WP_075648357.1">
    <property type="nucleotide sequence ID" value="NZ_AP019658.1"/>
</dbReference>
<dbReference type="InterPro" id="IPR008979">
    <property type="entry name" value="Galactose-bd-like_sf"/>
</dbReference>
<dbReference type="InterPro" id="IPR041443">
    <property type="entry name" value="Exop_C"/>
</dbReference>
<gene>
    <name evidence="2" type="ORF">BIY21_08470</name>
</gene>
<protein>
    <recommendedName>
        <fullName evidence="1">ExoP galactose-binding-like domain-containing protein</fullName>
    </recommendedName>
</protein>
<evidence type="ECO:0000313" key="3">
    <source>
        <dbReference type="Proteomes" id="UP000186206"/>
    </source>
</evidence>
<proteinExistence type="predicted"/>
<dbReference type="Proteomes" id="UP000186206">
    <property type="component" value="Unassembled WGS sequence"/>
</dbReference>
<evidence type="ECO:0000259" key="1">
    <source>
        <dbReference type="Pfam" id="PF18559"/>
    </source>
</evidence>
<dbReference type="Gene3D" id="2.60.120.430">
    <property type="entry name" value="Galactose-binding lectin"/>
    <property type="match status" value="2"/>
</dbReference>
<feature type="domain" description="ExoP galactose-binding-like" evidence="1">
    <location>
        <begin position="55"/>
        <end position="210"/>
    </location>
</feature>
<name>A0ABX3FPE0_9VIBR</name>
<evidence type="ECO:0000313" key="2">
    <source>
        <dbReference type="EMBL" id="OLQ94621.1"/>
    </source>
</evidence>
<keyword evidence="3" id="KW-1185">Reference proteome</keyword>
<reference evidence="2 3" key="1">
    <citation type="submission" date="2016-09" db="EMBL/GenBank/DDBJ databases">
        <title>Genomic Taxonomy of the Vibrionaceae.</title>
        <authorList>
            <person name="Gonzalez-Castillo A."/>
            <person name="Gomez-Gil B."/>
            <person name="Enciso-Ibarra K."/>
        </authorList>
    </citation>
    <scope>NUCLEOTIDE SEQUENCE [LARGE SCALE GENOMIC DNA]</scope>
    <source>
        <strain evidence="2 3">CAIM 1731</strain>
    </source>
</reference>
<dbReference type="Pfam" id="PF18559">
    <property type="entry name" value="Exop_C"/>
    <property type="match status" value="1"/>
</dbReference>
<dbReference type="SUPFAM" id="SSF49785">
    <property type="entry name" value="Galactose-binding domain-like"/>
    <property type="match status" value="1"/>
</dbReference>